<dbReference type="AlphaFoldDB" id="A0A1B1Z027"/>
<gene>
    <name evidence="2" type="ORF">ABE41_002095</name>
</gene>
<name>A0A1B1Z027_9BACL</name>
<sequence>MLVKDRSKSLRIKKLEVFQRRLIQNHPKLLTISDELGGRLAGHHGEQSNDYFLKPFLSKGYSVLHDLRLAANDSFFQIDTLLISTRYILILEIKYITGTLHFDHLNQVIRARDDGSEEAFQNPIYQVKRQRSQLTDWLSRNRVPNIPIHSLVVMSNPRTIIKSLPSHKDVLQYVTHSPYLQERIQVFEKMHSVEKLTKKEITKLSKLLVRQHTPDNPDLLKRYQIEEKDIIKGVYCTKCFYMPVVRKYGTWYCSKCSLKSMNLHLPTLDDYALLYGTSISNKEACDFLQISSRHVATRIFSSMNLPYIGSGKGRRYQLQLPI</sequence>
<reference evidence="2 3" key="1">
    <citation type="submission" date="2016-08" db="EMBL/GenBank/DDBJ databases">
        <title>Complete genome sequence of Fictibacillus arsenicus G25-54, a strain with toxicity to nematodes and a potential arsenic-resistance activity.</title>
        <authorList>
            <person name="Zheng Z."/>
        </authorList>
    </citation>
    <scope>NUCLEOTIDE SEQUENCE [LARGE SCALE GENOMIC DNA]</scope>
    <source>
        <strain evidence="2 3">G25-54</strain>
    </source>
</reference>
<dbReference type="Pfam" id="PF08378">
    <property type="entry name" value="NERD"/>
    <property type="match status" value="1"/>
</dbReference>
<evidence type="ECO:0000259" key="1">
    <source>
        <dbReference type="PROSITE" id="PS50965"/>
    </source>
</evidence>
<dbReference type="EMBL" id="CP016761">
    <property type="protein sequence ID" value="ANX10806.1"/>
    <property type="molecule type" value="Genomic_DNA"/>
</dbReference>
<evidence type="ECO:0000313" key="3">
    <source>
        <dbReference type="Proteomes" id="UP000077412"/>
    </source>
</evidence>
<protein>
    <recommendedName>
        <fullName evidence="1">NERD domain-containing protein</fullName>
    </recommendedName>
</protein>
<dbReference type="PROSITE" id="PS50965">
    <property type="entry name" value="NERD"/>
    <property type="match status" value="1"/>
</dbReference>
<dbReference type="OrthoDB" id="569879at2"/>
<dbReference type="RefSeq" id="WP_066286034.1">
    <property type="nucleotide sequence ID" value="NZ_CP016761.1"/>
</dbReference>
<accession>A0A1B1Z027</accession>
<dbReference type="Proteomes" id="UP000077412">
    <property type="component" value="Chromosome"/>
</dbReference>
<dbReference type="STRING" id="255247.ABE41_002095"/>
<evidence type="ECO:0000313" key="2">
    <source>
        <dbReference type="EMBL" id="ANX10806.1"/>
    </source>
</evidence>
<dbReference type="InterPro" id="IPR011528">
    <property type="entry name" value="NERD"/>
</dbReference>
<feature type="domain" description="NERD" evidence="1">
    <location>
        <begin position="41"/>
        <end position="157"/>
    </location>
</feature>
<keyword evidence="3" id="KW-1185">Reference proteome</keyword>
<organism evidence="2 3">
    <name type="scientific">Fictibacillus arsenicus</name>
    <dbReference type="NCBI Taxonomy" id="255247"/>
    <lineage>
        <taxon>Bacteria</taxon>
        <taxon>Bacillati</taxon>
        <taxon>Bacillota</taxon>
        <taxon>Bacilli</taxon>
        <taxon>Bacillales</taxon>
        <taxon>Fictibacillaceae</taxon>
        <taxon>Fictibacillus</taxon>
    </lineage>
</organism>
<dbReference type="KEGG" id="far:ABE41_002095"/>
<proteinExistence type="predicted"/>